<feature type="compositionally biased region" description="Basic and acidic residues" evidence="1">
    <location>
        <begin position="1"/>
        <end position="18"/>
    </location>
</feature>
<dbReference type="AlphaFoldDB" id="A0ABD6DW92"/>
<dbReference type="RefSeq" id="WP_256308785.1">
    <property type="nucleotide sequence ID" value="NZ_JANHAW010000003.1"/>
</dbReference>
<sequence>MARKLAHDSESGSTERESNGVGPPEEQSTESSTFERRGYVRLGAAAVATVLSLGGSVTAAVATETERDDKEHHLRISGTGTASTYELTVDGELVPGEDSSSDAAARISECTAEGAITTGDRRYRFSGELRDLQVDGDAAVVLDGVDVR</sequence>
<accession>A0ABD6DW92</accession>
<protein>
    <submittedName>
        <fullName evidence="2">Uncharacterized protein</fullName>
    </submittedName>
</protein>
<reference evidence="2 3" key="1">
    <citation type="journal article" date="2019" name="Int. J. Syst. Evol. Microbiol.">
        <title>The Global Catalogue of Microorganisms (GCM) 10K type strain sequencing project: providing services to taxonomists for standard genome sequencing and annotation.</title>
        <authorList>
            <consortium name="The Broad Institute Genomics Platform"/>
            <consortium name="The Broad Institute Genome Sequencing Center for Infectious Disease"/>
            <person name="Wu L."/>
            <person name="Ma J."/>
        </authorList>
    </citation>
    <scope>NUCLEOTIDE SEQUENCE [LARGE SCALE GENOMIC DNA]</scope>
    <source>
        <strain evidence="2 3">CGMCC 1.10387</strain>
    </source>
</reference>
<evidence type="ECO:0000313" key="2">
    <source>
        <dbReference type="EMBL" id="MFD1686159.1"/>
    </source>
</evidence>
<gene>
    <name evidence="2" type="ORF">ACFSAS_11100</name>
</gene>
<evidence type="ECO:0000256" key="1">
    <source>
        <dbReference type="SAM" id="MobiDB-lite"/>
    </source>
</evidence>
<evidence type="ECO:0000313" key="3">
    <source>
        <dbReference type="Proteomes" id="UP001597092"/>
    </source>
</evidence>
<organism evidence="2 3">
    <name type="scientific">Halobellus litoreus</name>
    <dbReference type="NCBI Taxonomy" id="755310"/>
    <lineage>
        <taxon>Archaea</taxon>
        <taxon>Methanobacteriati</taxon>
        <taxon>Methanobacteriota</taxon>
        <taxon>Stenosarchaea group</taxon>
        <taxon>Halobacteria</taxon>
        <taxon>Halobacteriales</taxon>
        <taxon>Haloferacaceae</taxon>
        <taxon>Halobellus</taxon>
    </lineage>
</organism>
<name>A0ABD6DW92_9EURY</name>
<dbReference type="Gene3D" id="2.60.120.200">
    <property type="match status" value="1"/>
</dbReference>
<comment type="caution">
    <text evidence="2">The sequence shown here is derived from an EMBL/GenBank/DDBJ whole genome shotgun (WGS) entry which is preliminary data.</text>
</comment>
<keyword evidence="3" id="KW-1185">Reference proteome</keyword>
<feature type="region of interest" description="Disordered" evidence="1">
    <location>
        <begin position="1"/>
        <end position="36"/>
    </location>
</feature>
<dbReference type="EMBL" id="JBHUDP010000003">
    <property type="protein sequence ID" value="MFD1686159.1"/>
    <property type="molecule type" value="Genomic_DNA"/>
</dbReference>
<dbReference type="Proteomes" id="UP001597092">
    <property type="component" value="Unassembled WGS sequence"/>
</dbReference>
<proteinExistence type="predicted"/>